<comment type="caution">
    <text evidence="8">The sequence shown here is derived from an EMBL/GenBank/DDBJ whole genome shotgun (WGS) entry which is preliminary data.</text>
</comment>
<keyword evidence="3" id="KW-0812">Transmembrane</keyword>
<evidence type="ECO:0000256" key="1">
    <source>
        <dbReference type="ARBA" id="ARBA00004141"/>
    </source>
</evidence>
<reference evidence="8" key="1">
    <citation type="submission" date="2020-11" db="EMBL/GenBank/DDBJ databases">
        <authorList>
            <person name="Koelle M."/>
            <person name="Horta M.A.C."/>
            <person name="Nowrousian M."/>
            <person name="Ohm R.A."/>
            <person name="Benz P."/>
            <person name="Pilgard A."/>
        </authorList>
    </citation>
    <scope>NUCLEOTIDE SEQUENCE</scope>
    <source>
        <strain evidence="8">FPRL280</strain>
    </source>
</reference>
<evidence type="ECO:0000256" key="6">
    <source>
        <dbReference type="RuleBase" id="RU362006"/>
    </source>
</evidence>
<accession>A0A8H7P2N0</accession>
<proteinExistence type="inferred from homology"/>
<evidence type="ECO:0000256" key="5">
    <source>
        <dbReference type="ARBA" id="ARBA00023136"/>
    </source>
</evidence>
<gene>
    <name evidence="8" type="ORF">IEO21_05054</name>
</gene>
<keyword evidence="5" id="KW-0472">Membrane</keyword>
<sequence length="203" mass="22347">MLTSLASNLLSAWFAFLLPCYGTWKSLAHRPVSEPELERWAMYWSVLGAFVAFEYVAEWLVSWLPFYWEIKTLFLLFLALPQTQGSTWFYVTFMNPYLTKNEAEIDAGIVQAKENIITFLQNRVQAIWQSVLDSAAQASANGAQDPAAAQNPVNIAKGLLSAFAPSLMGALQGQATAAHQRPVPSPAQSSSSIHSVESSASEE</sequence>
<feature type="region of interest" description="Disordered" evidence="7">
    <location>
        <begin position="174"/>
        <end position="203"/>
    </location>
</feature>
<dbReference type="PANTHER" id="PTHR12300">
    <property type="entry name" value="HVA22-LIKE PROTEINS"/>
    <property type="match status" value="1"/>
</dbReference>
<dbReference type="EMBL" id="JADOXO010000085">
    <property type="protein sequence ID" value="KAF9814503.1"/>
    <property type="molecule type" value="Genomic_DNA"/>
</dbReference>
<comment type="subcellular location">
    <subcellularLocation>
        <location evidence="1 6">Membrane</location>
        <topology evidence="1 6">Multi-pass membrane protein</topology>
    </subcellularLocation>
</comment>
<comment type="similarity">
    <text evidence="2 6">Belongs to the DP1 family.</text>
</comment>
<dbReference type="Proteomes" id="UP000639403">
    <property type="component" value="Unassembled WGS sequence"/>
</dbReference>
<organism evidence="8 9">
    <name type="scientific">Rhodonia placenta</name>
    <dbReference type="NCBI Taxonomy" id="104341"/>
    <lineage>
        <taxon>Eukaryota</taxon>
        <taxon>Fungi</taxon>
        <taxon>Dikarya</taxon>
        <taxon>Basidiomycota</taxon>
        <taxon>Agaricomycotina</taxon>
        <taxon>Agaricomycetes</taxon>
        <taxon>Polyporales</taxon>
        <taxon>Adustoporiaceae</taxon>
        <taxon>Rhodonia</taxon>
    </lineage>
</organism>
<dbReference type="InterPro" id="IPR004345">
    <property type="entry name" value="TB2_DP1_HVA22"/>
</dbReference>
<reference evidence="8" key="2">
    <citation type="journal article" name="Front. Microbiol.">
        <title>Degradative Capacity of Two Strains of Rhodonia placenta: From Phenotype to Genotype.</title>
        <authorList>
            <person name="Kolle M."/>
            <person name="Horta M.A.C."/>
            <person name="Nowrousian M."/>
            <person name="Ohm R.A."/>
            <person name="Benz J.P."/>
            <person name="Pilgard A."/>
        </authorList>
    </citation>
    <scope>NUCLEOTIDE SEQUENCE</scope>
    <source>
        <strain evidence="8">FPRL280</strain>
    </source>
</reference>
<dbReference type="GO" id="GO:0016020">
    <property type="term" value="C:membrane"/>
    <property type="evidence" value="ECO:0007669"/>
    <property type="project" value="UniProtKB-SubCell"/>
</dbReference>
<keyword evidence="4" id="KW-1133">Transmembrane helix</keyword>
<dbReference type="AlphaFoldDB" id="A0A8H7P2N0"/>
<protein>
    <recommendedName>
        <fullName evidence="6">Protein YOP1</fullName>
    </recommendedName>
</protein>
<name>A0A8H7P2N0_9APHY</name>
<evidence type="ECO:0000313" key="8">
    <source>
        <dbReference type="EMBL" id="KAF9814503.1"/>
    </source>
</evidence>
<dbReference type="Pfam" id="PF03134">
    <property type="entry name" value="TB2_DP1_HVA22"/>
    <property type="match status" value="1"/>
</dbReference>
<evidence type="ECO:0000256" key="3">
    <source>
        <dbReference type="ARBA" id="ARBA00022692"/>
    </source>
</evidence>
<dbReference type="PANTHER" id="PTHR12300:SF161">
    <property type="entry name" value="RECEPTOR EXPRESSION-ENHANCING PROTEIN"/>
    <property type="match status" value="1"/>
</dbReference>
<evidence type="ECO:0000256" key="4">
    <source>
        <dbReference type="ARBA" id="ARBA00022989"/>
    </source>
</evidence>
<evidence type="ECO:0000313" key="9">
    <source>
        <dbReference type="Proteomes" id="UP000639403"/>
    </source>
</evidence>
<evidence type="ECO:0000256" key="7">
    <source>
        <dbReference type="SAM" id="MobiDB-lite"/>
    </source>
</evidence>
<evidence type="ECO:0000256" key="2">
    <source>
        <dbReference type="ARBA" id="ARBA00008573"/>
    </source>
</evidence>
<feature type="compositionally biased region" description="Low complexity" evidence="7">
    <location>
        <begin position="186"/>
        <end position="203"/>
    </location>
</feature>